<evidence type="ECO:0000256" key="1">
    <source>
        <dbReference type="SAM" id="Phobius"/>
    </source>
</evidence>
<dbReference type="EMBL" id="JBBNAE010000010">
    <property type="protein sequence ID" value="KAK9090184.1"/>
    <property type="molecule type" value="Genomic_DNA"/>
</dbReference>
<keyword evidence="1" id="KW-0472">Membrane</keyword>
<organism evidence="2 3">
    <name type="scientific">Stephania japonica</name>
    <dbReference type="NCBI Taxonomy" id="461633"/>
    <lineage>
        <taxon>Eukaryota</taxon>
        <taxon>Viridiplantae</taxon>
        <taxon>Streptophyta</taxon>
        <taxon>Embryophyta</taxon>
        <taxon>Tracheophyta</taxon>
        <taxon>Spermatophyta</taxon>
        <taxon>Magnoliopsida</taxon>
        <taxon>Ranunculales</taxon>
        <taxon>Menispermaceae</taxon>
        <taxon>Menispermoideae</taxon>
        <taxon>Cissampelideae</taxon>
        <taxon>Stephania</taxon>
    </lineage>
</organism>
<keyword evidence="3" id="KW-1185">Reference proteome</keyword>
<reference evidence="2 3" key="1">
    <citation type="submission" date="2024-01" db="EMBL/GenBank/DDBJ databases">
        <title>Genome assemblies of Stephania.</title>
        <authorList>
            <person name="Yang L."/>
        </authorList>
    </citation>
    <scope>NUCLEOTIDE SEQUENCE [LARGE SCALE GENOMIC DNA]</scope>
    <source>
        <strain evidence="2">QJT</strain>
        <tissue evidence="2">Leaf</tissue>
    </source>
</reference>
<dbReference type="AlphaFoldDB" id="A0AAP0EBH9"/>
<dbReference type="Proteomes" id="UP001417504">
    <property type="component" value="Unassembled WGS sequence"/>
</dbReference>
<sequence>MSGNDVLDNVLLSLEKPKWLIAAANLSVFIHVVGSYQICIVLGVLLMVLSPIGALRDIIIQAKTYKFYS</sequence>
<name>A0AAP0EBH9_9MAGN</name>
<proteinExistence type="predicted"/>
<protein>
    <submittedName>
        <fullName evidence="2">Uncharacterized protein</fullName>
    </submittedName>
</protein>
<accession>A0AAP0EBH9</accession>
<feature type="transmembrane region" description="Helical" evidence="1">
    <location>
        <begin position="20"/>
        <end position="49"/>
    </location>
</feature>
<comment type="caution">
    <text evidence="2">The sequence shown here is derived from an EMBL/GenBank/DDBJ whole genome shotgun (WGS) entry which is preliminary data.</text>
</comment>
<keyword evidence="1" id="KW-0812">Transmembrane</keyword>
<gene>
    <name evidence="2" type="ORF">Sjap_023361</name>
</gene>
<evidence type="ECO:0000313" key="3">
    <source>
        <dbReference type="Proteomes" id="UP001417504"/>
    </source>
</evidence>
<keyword evidence="1" id="KW-1133">Transmembrane helix</keyword>
<evidence type="ECO:0000313" key="2">
    <source>
        <dbReference type="EMBL" id="KAK9090184.1"/>
    </source>
</evidence>